<dbReference type="PRINTS" id="PR00702">
    <property type="entry name" value="ACRIFLAVINRP"/>
</dbReference>
<evidence type="ECO:0000256" key="8">
    <source>
        <dbReference type="ARBA" id="ARBA00023136"/>
    </source>
</evidence>
<dbReference type="Gene3D" id="1.20.1640.10">
    <property type="entry name" value="Multidrug efflux transporter AcrB transmembrane domain"/>
    <property type="match status" value="2"/>
</dbReference>
<dbReference type="PANTHER" id="PTHR32063:SF76">
    <property type="entry name" value="EFFLUX PUMP MEMBRANE TRANSPORTER"/>
    <property type="match status" value="1"/>
</dbReference>
<dbReference type="GO" id="GO:0042910">
    <property type="term" value="F:xenobiotic transmembrane transporter activity"/>
    <property type="evidence" value="ECO:0007669"/>
    <property type="project" value="TreeGrafter"/>
</dbReference>
<dbReference type="SUPFAM" id="SSF82693">
    <property type="entry name" value="Multidrug efflux transporter AcrB pore domain, PN1, PN2, PC1 and PC2 subdomains"/>
    <property type="match status" value="4"/>
</dbReference>
<evidence type="ECO:0000313" key="12">
    <source>
        <dbReference type="Proteomes" id="UP000007347"/>
    </source>
</evidence>
<dbReference type="NCBIfam" id="TIGR00915">
    <property type="entry name" value="2A0602"/>
    <property type="match status" value="1"/>
</dbReference>
<feature type="transmembrane region" description="Helical" evidence="9">
    <location>
        <begin position="872"/>
        <end position="890"/>
    </location>
</feature>
<feature type="transmembrane region" description="Helical" evidence="9">
    <location>
        <begin position="343"/>
        <end position="362"/>
    </location>
</feature>
<dbReference type="NCBIfam" id="NF000282">
    <property type="entry name" value="RND_permease_1"/>
    <property type="match status" value="1"/>
</dbReference>
<keyword evidence="7 9" id="KW-1133">Transmembrane helix</keyword>
<evidence type="ECO:0000256" key="7">
    <source>
        <dbReference type="ARBA" id="ARBA00022989"/>
    </source>
</evidence>
<evidence type="ECO:0000256" key="1">
    <source>
        <dbReference type="ARBA" id="ARBA00004429"/>
    </source>
</evidence>
<keyword evidence="8 9" id="KW-0472">Membrane</keyword>
<dbReference type="Gene3D" id="3.30.2090.10">
    <property type="entry name" value="Multidrug efflux transporter AcrB TolC docking domain, DN and DC subdomains"/>
    <property type="match status" value="2"/>
</dbReference>
<reference evidence="11 12" key="1">
    <citation type="journal article" date="2013" name="Environ. Microbiol.">
        <title>Complete genome, catabolic sub-proteomes and key-metabolites of Desulfobacula toluolica Tol2, a marine, aromatic compound-degrading, sulfate-reducing bacterium.</title>
        <authorList>
            <person name="Wohlbrand L."/>
            <person name="Jacob J.H."/>
            <person name="Kube M."/>
            <person name="Mussmann M."/>
            <person name="Jarling R."/>
            <person name="Beck A."/>
            <person name="Amann R."/>
            <person name="Wilkes H."/>
            <person name="Reinhardt R."/>
            <person name="Rabus R."/>
        </authorList>
    </citation>
    <scope>NUCLEOTIDE SEQUENCE [LARGE SCALE GENOMIC DNA]</scope>
    <source>
        <strain evidence="12">DSM 7467 / Tol2</strain>
    </source>
</reference>
<organism evidence="11 12">
    <name type="scientific">Desulfobacula toluolica (strain DSM 7467 / Tol2)</name>
    <dbReference type="NCBI Taxonomy" id="651182"/>
    <lineage>
        <taxon>Bacteria</taxon>
        <taxon>Pseudomonadati</taxon>
        <taxon>Thermodesulfobacteriota</taxon>
        <taxon>Desulfobacteria</taxon>
        <taxon>Desulfobacterales</taxon>
        <taxon>Desulfobacteraceae</taxon>
        <taxon>Desulfobacula</taxon>
    </lineage>
</organism>
<keyword evidence="6 9" id="KW-0812">Transmembrane</keyword>
<evidence type="ECO:0000256" key="6">
    <source>
        <dbReference type="ARBA" id="ARBA00022692"/>
    </source>
</evidence>
<feature type="transmembrane region" description="Helical" evidence="9">
    <location>
        <begin position="12"/>
        <end position="33"/>
    </location>
</feature>
<dbReference type="Gene3D" id="3.30.70.1320">
    <property type="entry name" value="Multidrug efflux transporter AcrB pore domain like"/>
    <property type="match status" value="1"/>
</dbReference>
<protein>
    <submittedName>
        <fullName evidence="11">TtgH: toluene efflux pump membrane transporter</fullName>
    </submittedName>
</protein>
<feature type="transmembrane region" description="Helical" evidence="9">
    <location>
        <begin position="369"/>
        <end position="390"/>
    </location>
</feature>
<feature type="transmembrane region" description="Helical" evidence="9">
    <location>
        <begin position="923"/>
        <end position="946"/>
    </location>
</feature>
<evidence type="ECO:0000256" key="9">
    <source>
        <dbReference type="SAM" id="Phobius"/>
    </source>
</evidence>
<dbReference type="Proteomes" id="UP000007347">
    <property type="component" value="Chromosome"/>
</dbReference>
<name>K0NBW9_DESTT</name>
<gene>
    <name evidence="11" type="primary">ttgH</name>
    <name evidence="11" type="ordered locus">TOL2_C37880</name>
</gene>
<dbReference type="HOGENOM" id="CLU_002755_1_1_7"/>
<evidence type="ECO:0000256" key="2">
    <source>
        <dbReference type="ARBA" id="ARBA00010942"/>
    </source>
</evidence>
<sequence>MFSKIFIERPRFAMVISLVITLAGVLALFNIPVAEYPDNIVPPEITVETSYPGASAKEVAASVGAPLEAQINGVDDMLYMSSNSTNNGGYSLTVTFEVGTDPDMAQVNVSNRVQEAQSQLPGEVVDQGISVRQSTADMLGVVGFYYDDSSIDILALSNWVGINIKDALLRVEGVSNAAPFGPHDYAMRIWLDPVRLTSLSLIPDDVISAIRDQNIQAAVGSIGTAPSIKDQQVQYTLRAKGRLNSVDEFKNIIIRTNDQGGVVRLKDVARVELGSTSYASGDSYNGNPCMVLAVYQAPGSNALETMKGVRAKLKELESRLPNGAQYRVIYDATKFVEATIYEIVATLLITFSLVVAVTFLFLQNFRATLIPTLTIPVSLVGSFGLLMIMGYSANTITLFALILAIGLVVDDAIVVVENVMRLMQDECFSPKEAAKKSMDQVSGAIIGTTLVLLAVFVPVAFLPGITGQLYRQFAVTICVAVLLSSINALTLSPALCATLLRPSKEIKRGPLAWFNTLLNGSRNIYTGIAGWLARKFLITLILIVGIGFTSWKLMEITPTSFLPEEDKGFIIVDVQLPDAAAFNRTSQLIDNFSSKIEKIDGVDFVIGVRGFSLMSGAGENVGIAFVGLKPWDKRITPETQINSITGQIRQIAATTSGANINAFVPPAIMGLGTSGGFEFKLQALEGQPPADLARVTFGFMMALNQHPDIAMAFSTYSASVPQLYLNLDRTRARTLGVPVSEVFSTLQAHLGSKYVNDINLYDRVFQVTIQAEASFRDTLEDIGKLYVRSGTGNMIPISSILTVSTVLGPQSVTRFNQFSSATFMGGAFPWVSSGQTLTSVEQTAKKSLPGGYGIEWTGMSYQEKKQTGGDTAMTLGLALLFAYLFLVALYESWTVPLSVVFSISVAVCGALGGLMAMHMPLSIYAQIGLVLLIGLAAKNAILIVEFSKEQRASGLSIHEAAVTGIRLRFRAVLMTAFSFILGVLPLLIATGAGAGSRRAIGTTVFFGMMSATLVGIFLIPGLYAVFQTMREATSRRFSKKEEKQLNTYFDSPADGDVS</sequence>
<dbReference type="Gene3D" id="3.30.70.1440">
    <property type="entry name" value="Multidrug efflux transporter AcrB pore domain"/>
    <property type="match status" value="1"/>
</dbReference>
<keyword evidence="12" id="KW-1185">Reference proteome</keyword>
<dbReference type="EMBL" id="FO203503">
    <property type="protein sequence ID" value="CCK81944.1"/>
    <property type="molecule type" value="Genomic_DNA"/>
</dbReference>
<proteinExistence type="inferred from homology"/>
<dbReference type="InterPro" id="IPR000731">
    <property type="entry name" value="SSD"/>
</dbReference>
<dbReference type="KEGG" id="dto:TOL2_C37880"/>
<dbReference type="PANTHER" id="PTHR32063">
    <property type="match status" value="1"/>
</dbReference>
<dbReference type="AlphaFoldDB" id="K0NBW9"/>
<evidence type="ECO:0000313" key="11">
    <source>
        <dbReference type="EMBL" id="CCK81944.1"/>
    </source>
</evidence>
<evidence type="ECO:0000256" key="4">
    <source>
        <dbReference type="ARBA" id="ARBA00022475"/>
    </source>
</evidence>
<dbReference type="Pfam" id="PF00873">
    <property type="entry name" value="ACR_tran"/>
    <property type="match status" value="1"/>
</dbReference>
<keyword evidence="5" id="KW-0997">Cell inner membrane</keyword>
<feature type="transmembrane region" description="Helical" evidence="9">
    <location>
        <begin position="536"/>
        <end position="554"/>
    </location>
</feature>
<dbReference type="InterPro" id="IPR001036">
    <property type="entry name" value="Acrflvin-R"/>
</dbReference>
<evidence type="ECO:0000256" key="3">
    <source>
        <dbReference type="ARBA" id="ARBA00022448"/>
    </source>
</evidence>
<accession>K0NBW9</accession>
<dbReference type="FunFam" id="3.30.70.1430:FF:000001">
    <property type="entry name" value="Efflux pump membrane transporter"/>
    <property type="match status" value="1"/>
</dbReference>
<dbReference type="Gene3D" id="3.30.70.1430">
    <property type="entry name" value="Multidrug efflux transporter AcrB pore domain"/>
    <property type="match status" value="2"/>
</dbReference>
<feature type="transmembrane region" description="Helical" evidence="9">
    <location>
        <begin position="967"/>
        <end position="988"/>
    </location>
</feature>
<dbReference type="STRING" id="651182.TOL2_C37880"/>
<comment type="subcellular location">
    <subcellularLocation>
        <location evidence="1">Cell inner membrane</location>
        <topology evidence="1">Multi-pass membrane protein</topology>
    </subcellularLocation>
</comment>
<feature type="transmembrane region" description="Helical" evidence="9">
    <location>
        <begin position="1000"/>
        <end position="1026"/>
    </location>
</feature>
<feature type="transmembrane region" description="Helical" evidence="9">
    <location>
        <begin position="473"/>
        <end position="500"/>
    </location>
</feature>
<dbReference type="FunFam" id="1.20.1640.10:FF:000001">
    <property type="entry name" value="Efflux pump membrane transporter"/>
    <property type="match status" value="1"/>
</dbReference>
<dbReference type="PATRIC" id="fig|651182.5.peg.4463"/>
<keyword evidence="3" id="KW-0813">Transport</keyword>
<dbReference type="GO" id="GO:0015562">
    <property type="term" value="F:efflux transmembrane transporter activity"/>
    <property type="evidence" value="ECO:0007669"/>
    <property type="project" value="InterPro"/>
</dbReference>
<dbReference type="SUPFAM" id="SSF82714">
    <property type="entry name" value="Multidrug efflux transporter AcrB TolC docking domain, DN and DC subdomains"/>
    <property type="match status" value="2"/>
</dbReference>
<keyword evidence="4" id="KW-1003">Cell membrane</keyword>
<feature type="transmembrane region" description="Helical" evidence="9">
    <location>
        <begin position="396"/>
        <end position="420"/>
    </location>
</feature>
<dbReference type="RefSeq" id="WP_014959129.1">
    <property type="nucleotide sequence ID" value="NC_018645.1"/>
</dbReference>
<comment type="similarity">
    <text evidence="2">Belongs to the resistance-nodulation-cell division (RND) (TC 2.A.6) family.</text>
</comment>
<feature type="transmembrane region" description="Helical" evidence="9">
    <location>
        <begin position="441"/>
        <end position="461"/>
    </location>
</feature>
<dbReference type="PROSITE" id="PS50156">
    <property type="entry name" value="SSD"/>
    <property type="match status" value="1"/>
</dbReference>
<feature type="domain" description="SSD" evidence="10">
    <location>
        <begin position="373"/>
        <end position="498"/>
    </location>
</feature>
<dbReference type="SUPFAM" id="SSF82866">
    <property type="entry name" value="Multidrug efflux transporter AcrB transmembrane domain"/>
    <property type="match status" value="2"/>
</dbReference>
<dbReference type="OrthoDB" id="9759330at2"/>
<dbReference type="InterPro" id="IPR004764">
    <property type="entry name" value="MdtF-like"/>
</dbReference>
<evidence type="ECO:0000259" key="10">
    <source>
        <dbReference type="PROSITE" id="PS50156"/>
    </source>
</evidence>
<evidence type="ECO:0000256" key="5">
    <source>
        <dbReference type="ARBA" id="ARBA00022519"/>
    </source>
</evidence>
<feature type="transmembrane region" description="Helical" evidence="9">
    <location>
        <begin position="897"/>
        <end position="917"/>
    </location>
</feature>
<dbReference type="GO" id="GO:0009636">
    <property type="term" value="P:response to toxic substance"/>
    <property type="evidence" value="ECO:0007669"/>
    <property type="project" value="UniProtKB-ARBA"/>
</dbReference>
<dbReference type="GO" id="GO:0005886">
    <property type="term" value="C:plasma membrane"/>
    <property type="evidence" value="ECO:0007669"/>
    <property type="project" value="UniProtKB-SubCell"/>
</dbReference>
<dbReference type="InterPro" id="IPR027463">
    <property type="entry name" value="AcrB_DN_DC_subdom"/>
</dbReference>